<proteinExistence type="predicted"/>
<protein>
    <submittedName>
        <fullName evidence="1">Uncharacterized protein</fullName>
    </submittedName>
</protein>
<dbReference type="AlphaFoldDB" id="A0A8D0DDB0"/>
<dbReference type="Proteomes" id="UP000694568">
    <property type="component" value="Unplaced"/>
</dbReference>
<evidence type="ECO:0000313" key="2">
    <source>
        <dbReference type="Proteomes" id="UP000694568"/>
    </source>
</evidence>
<accession>A0A8D0DDB0</accession>
<reference evidence="1" key="2">
    <citation type="submission" date="2025-09" db="UniProtKB">
        <authorList>
            <consortium name="Ensembl"/>
        </authorList>
    </citation>
    <scope>IDENTIFICATION</scope>
</reference>
<sequence>VSDAESHGPKSLKRQSKQREDILHSCSCFLLYLHTQRIGPFGHFRTFSCR</sequence>
<reference evidence="1" key="1">
    <citation type="submission" date="2025-08" db="UniProtKB">
        <authorList>
            <consortium name="Ensembl"/>
        </authorList>
    </citation>
    <scope>IDENTIFICATION</scope>
</reference>
<name>A0A8D0DDB0_SANLU</name>
<dbReference type="Ensembl" id="ENSSLUT00000058410.1">
    <property type="protein sequence ID" value="ENSSLUP00000056756.1"/>
    <property type="gene ID" value="ENSSLUG00000024490.1"/>
</dbReference>
<organism evidence="1 2">
    <name type="scientific">Sander lucioperca</name>
    <name type="common">Pike-perch</name>
    <name type="synonym">Perca lucioperca</name>
    <dbReference type="NCBI Taxonomy" id="283035"/>
    <lineage>
        <taxon>Eukaryota</taxon>
        <taxon>Metazoa</taxon>
        <taxon>Chordata</taxon>
        <taxon>Craniata</taxon>
        <taxon>Vertebrata</taxon>
        <taxon>Euteleostomi</taxon>
        <taxon>Actinopterygii</taxon>
        <taxon>Neopterygii</taxon>
        <taxon>Teleostei</taxon>
        <taxon>Neoteleostei</taxon>
        <taxon>Acanthomorphata</taxon>
        <taxon>Eupercaria</taxon>
        <taxon>Perciformes</taxon>
        <taxon>Percoidei</taxon>
        <taxon>Percidae</taxon>
        <taxon>Luciopercinae</taxon>
        <taxon>Sander</taxon>
    </lineage>
</organism>
<keyword evidence="2" id="KW-1185">Reference proteome</keyword>
<evidence type="ECO:0000313" key="1">
    <source>
        <dbReference type="Ensembl" id="ENSSLUP00000056756.1"/>
    </source>
</evidence>